<gene>
    <name evidence="1" type="ORF">Tco025E_09308</name>
</gene>
<dbReference type="GeneID" id="40322919"/>
<evidence type="ECO:0000313" key="2">
    <source>
        <dbReference type="Proteomes" id="UP000284403"/>
    </source>
</evidence>
<accession>A0A3R7JZT0</accession>
<evidence type="ECO:0000313" key="1">
    <source>
        <dbReference type="EMBL" id="RNE98066.1"/>
    </source>
</evidence>
<dbReference type="EMBL" id="MKKU01001069">
    <property type="protein sequence ID" value="RNE98066.1"/>
    <property type="molecule type" value="Genomic_DNA"/>
</dbReference>
<proteinExistence type="predicted"/>
<reference evidence="1 2" key="1">
    <citation type="journal article" date="2018" name="BMC Genomics">
        <title>Genomic comparison of Trypanosoma conorhini and Trypanosoma rangeli to Trypanosoma cruzi strains of high and low virulence.</title>
        <authorList>
            <person name="Bradwell K.R."/>
            <person name="Koparde V.N."/>
            <person name="Matveyev A.V."/>
            <person name="Serrano M.G."/>
            <person name="Alves J.M."/>
            <person name="Parikh H."/>
            <person name="Huang B."/>
            <person name="Lee V."/>
            <person name="Espinosa-Alvarez O."/>
            <person name="Ortiz P.A."/>
            <person name="Costa-Martins A.G."/>
            <person name="Teixeira M.M."/>
            <person name="Buck G.A."/>
        </authorList>
    </citation>
    <scope>NUCLEOTIDE SEQUENCE [LARGE SCALE GENOMIC DNA]</scope>
    <source>
        <strain evidence="1 2">025E</strain>
    </source>
</reference>
<sequence>MQLVGPLPREIFSAAAFSGRTAAVDDALRATDTPVAEDDCPREGAKLWGAGNPFRRSVKIERECGAHDVEAVRYTNVCCFFDLRMGGHVCVGFLAPARVSRGYGVPLALLKSSRSRVPRTHAHTRWGRRAFCGSGIKKRGRGSRGCGRQRDGVQGAACCGRARRRVPGRGLAMWAPQEPAGREGGRNVRGAARGAATENALLLGASFFCCFVSSPRAGEEFVWAAVCSGGCAAQHHRQRGAAAAQ</sequence>
<name>A0A3R7JZT0_9TRYP</name>
<organism evidence="1 2">
    <name type="scientific">Trypanosoma conorhini</name>
    <dbReference type="NCBI Taxonomy" id="83891"/>
    <lineage>
        <taxon>Eukaryota</taxon>
        <taxon>Discoba</taxon>
        <taxon>Euglenozoa</taxon>
        <taxon>Kinetoplastea</taxon>
        <taxon>Metakinetoplastina</taxon>
        <taxon>Trypanosomatida</taxon>
        <taxon>Trypanosomatidae</taxon>
        <taxon>Trypanosoma</taxon>
    </lineage>
</organism>
<comment type="caution">
    <text evidence="1">The sequence shown here is derived from an EMBL/GenBank/DDBJ whole genome shotgun (WGS) entry which is preliminary data.</text>
</comment>
<dbReference type="Proteomes" id="UP000284403">
    <property type="component" value="Unassembled WGS sequence"/>
</dbReference>
<dbReference type="AlphaFoldDB" id="A0A3R7JZT0"/>
<protein>
    <submittedName>
        <fullName evidence="1">Uncharacterized protein</fullName>
    </submittedName>
</protein>
<dbReference type="RefSeq" id="XP_029223754.1">
    <property type="nucleotide sequence ID" value="XM_029376128.1"/>
</dbReference>
<keyword evidence="2" id="KW-1185">Reference proteome</keyword>